<dbReference type="KEGG" id="cpor:BED41_11385"/>
<dbReference type="GO" id="GO:0016887">
    <property type="term" value="F:ATP hydrolysis activity"/>
    <property type="evidence" value="ECO:0007669"/>
    <property type="project" value="InterPro"/>
</dbReference>
<dbReference type="InterPro" id="IPR003593">
    <property type="entry name" value="AAA+_ATPase"/>
</dbReference>
<dbReference type="AlphaFoldDB" id="A0A1B2I6M2"/>
<sequence>MENIVEIKNLTIEFNSRSAKSHRALDGLDLALERGGTLSIVGESGSGKSTLLRAVMALIPPTAGSVALFGKDTAKITTAELNSLRRRCGYVPQDPYGAIPPGLSVIDAVMEPEIIAGVKRTKEERLERAKKLLAEVGLTGERILASRAVGLSGGQRQRVELARALMLDPELLLCDEPTSMQDASTRGEIIEVLRRRTGGGMSMLFVTHDLLLAAHAAQKIVVLKEGRLCESGDSKEVLAAPRHPYTKALLDALPRIT</sequence>
<evidence type="ECO:0000259" key="4">
    <source>
        <dbReference type="PROSITE" id="PS50893"/>
    </source>
</evidence>
<evidence type="ECO:0000256" key="3">
    <source>
        <dbReference type="ARBA" id="ARBA00022840"/>
    </source>
</evidence>
<dbReference type="RefSeq" id="WP_066746272.1">
    <property type="nucleotide sequence ID" value="NZ_CP016757.1"/>
</dbReference>
<evidence type="ECO:0000256" key="2">
    <source>
        <dbReference type="ARBA" id="ARBA00022741"/>
    </source>
</evidence>
<dbReference type="InterPro" id="IPR017871">
    <property type="entry name" value="ABC_transporter-like_CS"/>
</dbReference>
<keyword evidence="3 5" id="KW-0067">ATP-binding</keyword>
<dbReference type="Gene3D" id="3.40.50.300">
    <property type="entry name" value="P-loop containing nucleotide triphosphate hydrolases"/>
    <property type="match status" value="1"/>
</dbReference>
<dbReference type="STRING" id="1197717.BED41_11385"/>
<dbReference type="OrthoDB" id="3720at2"/>
<proteinExistence type="predicted"/>
<name>A0A1B2I6M2_9BACT</name>
<dbReference type="Proteomes" id="UP000093044">
    <property type="component" value="Chromosome"/>
</dbReference>
<dbReference type="Pfam" id="PF00005">
    <property type="entry name" value="ABC_tran"/>
    <property type="match status" value="1"/>
</dbReference>
<dbReference type="SUPFAM" id="SSF52540">
    <property type="entry name" value="P-loop containing nucleoside triphosphate hydrolases"/>
    <property type="match status" value="1"/>
</dbReference>
<keyword evidence="1" id="KW-0813">Transport</keyword>
<evidence type="ECO:0000313" key="6">
    <source>
        <dbReference type="Proteomes" id="UP000093044"/>
    </source>
</evidence>
<dbReference type="InterPro" id="IPR013563">
    <property type="entry name" value="Oligopep_ABC_C"/>
</dbReference>
<dbReference type="InterPro" id="IPR003439">
    <property type="entry name" value="ABC_transporter-like_ATP-bd"/>
</dbReference>
<reference evidence="5" key="1">
    <citation type="submission" date="2016-08" db="EMBL/GenBank/DDBJ databases">
        <title>Complete genome of Cloacibacillus porcorum.</title>
        <authorList>
            <person name="Looft T."/>
            <person name="Bayles D.O."/>
            <person name="Alt D.P."/>
        </authorList>
    </citation>
    <scope>NUCLEOTIDE SEQUENCE [LARGE SCALE GENOMIC DNA]</scope>
    <source>
        <strain evidence="5">CL-84</strain>
    </source>
</reference>
<dbReference type="Pfam" id="PF08352">
    <property type="entry name" value="oligo_HPY"/>
    <property type="match status" value="1"/>
</dbReference>
<dbReference type="GO" id="GO:0055085">
    <property type="term" value="P:transmembrane transport"/>
    <property type="evidence" value="ECO:0007669"/>
    <property type="project" value="UniProtKB-ARBA"/>
</dbReference>
<evidence type="ECO:0000313" key="5">
    <source>
        <dbReference type="EMBL" id="ANZ45622.1"/>
    </source>
</evidence>
<dbReference type="InterPro" id="IPR027417">
    <property type="entry name" value="P-loop_NTPase"/>
</dbReference>
<dbReference type="PANTHER" id="PTHR43776">
    <property type="entry name" value="TRANSPORT ATP-BINDING PROTEIN"/>
    <property type="match status" value="1"/>
</dbReference>
<dbReference type="EMBL" id="CP016757">
    <property type="protein sequence ID" value="ANZ45622.1"/>
    <property type="molecule type" value="Genomic_DNA"/>
</dbReference>
<dbReference type="GO" id="GO:0015833">
    <property type="term" value="P:peptide transport"/>
    <property type="evidence" value="ECO:0007669"/>
    <property type="project" value="InterPro"/>
</dbReference>
<protein>
    <submittedName>
        <fullName evidence="5">Peptide ABC transporter ATP-binding protein</fullName>
    </submittedName>
</protein>
<accession>A0A1B2I6M2</accession>
<keyword evidence="6" id="KW-1185">Reference proteome</keyword>
<keyword evidence="2" id="KW-0547">Nucleotide-binding</keyword>
<dbReference type="CDD" id="cd03257">
    <property type="entry name" value="ABC_NikE_OppD_transporters"/>
    <property type="match status" value="1"/>
</dbReference>
<dbReference type="InterPro" id="IPR050319">
    <property type="entry name" value="ABC_transp_ATP-bind"/>
</dbReference>
<dbReference type="GO" id="GO:0005524">
    <property type="term" value="F:ATP binding"/>
    <property type="evidence" value="ECO:0007669"/>
    <property type="project" value="UniProtKB-KW"/>
</dbReference>
<dbReference type="PROSITE" id="PS00211">
    <property type="entry name" value="ABC_TRANSPORTER_1"/>
    <property type="match status" value="1"/>
</dbReference>
<gene>
    <name evidence="5" type="ORF">BED41_11385</name>
</gene>
<feature type="domain" description="ABC transporter" evidence="4">
    <location>
        <begin position="5"/>
        <end position="250"/>
    </location>
</feature>
<dbReference type="GeneID" id="83058448"/>
<dbReference type="PROSITE" id="PS50893">
    <property type="entry name" value="ABC_TRANSPORTER_2"/>
    <property type="match status" value="1"/>
</dbReference>
<evidence type="ECO:0000256" key="1">
    <source>
        <dbReference type="ARBA" id="ARBA00022448"/>
    </source>
</evidence>
<dbReference type="SMART" id="SM00382">
    <property type="entry name" value="AAA"/>
    <property type="match status" value="1"/>
</dbReference>
<organism evidence="5 6">
    <name type="scientific">Cloacibacillus porcorum</name>
    <dbReference type="NCBI Taxonomy" id="1197717"/>
    <lineage>
        <taxon>Bacteria</taxon>
        <taxon>Thermotogati</taxon>
        <taxon>Synergistota</taxon>
        <taxon>Synergistia</taxon>
        <taxon>Synergistales</taxon>
        <taxon>Synergistaceae</taxon>
        <taxon>Cloacibacillus</taxon>
    </lineage>
</organism>